<dbReference type="FunFam" id="2.20.100.10:FF:000001">
    <property type="entry name" value="semaphorin-5A isoform X1"/>
    <property type="match status" value="1"/>
</dbReference>
<evidence type="ECO:0000256" key="6">
    <source>
        <dbReference type="ARBA" id="ARBA00022723"/>
    </source>
</evidence>
<evidence type="ECO:0000256" key="1">
    <source>
        <dbReference type="ARBA" id="ARBA00004498"/>
    </source>
</evidence>
<feature type="domain" description="PLAC" evidence="19">
    <location>
        <begin position="1546"/>
        <end position="1584"/>
    </location>
</feature>
<dbReference type="InterPro" id="IPR050439">
    <property type="entry name" value="ADAMTS_ADAMTS-like"/>
</dbReference>
<feature type="active site" evidence="15">
    <location>
        <position position="576"/>
    </location>
</feature>
<feature type="chain" id="PRO_5043706753" description="A disintegrin and metalloproteinase with thrombospondin motifs 6" evidence="16">
    <location>
        <begin position="25"/>
        <end position="1589"/>
    </location>
</feature>
<keyword evidence="8" id="KW-0677">Repeat</keyword>
<feature type="binding site" evidence="15">
    <location>
        <position position="585"/>
    </location>
    <ligand>
        <name>Zn(2+)</name>
        <dbReference type="ChEBI" id="CHEBI:29105"/>
        <note>catalytic</note>
    </ligand>
</feature>
<dbReference type="Gene3D" id="2.60.120.830">
    <property type="match status" value="1"/>
</dbReference>
<dbReference type="GO" id="GO:0046872">
    <property type="term" value="F:metal ion binding"/>
    <property type="evidence" value="ECO:0007669"/>
    <property type="project" value="UniProtKB-KW"/>
</dbReference>
<reference evidence="20 21" key="1">
    <citation type="submission" date="2022-05" db="EMBL/GenBank/DDBJ databases">
        <authorList>
            <consortium name="Genoscope - CEA"/>
            <person name="William W."/>
        </authorList>
    </citation>
    <scope>NUCLEOTIDE SEQUENCE [LARGE SCALE GENOMIC DNA]</scope>
</reference>
<evidence type="ECO:0000256" key="11">
    <source>
        <dbReference type="ARBA" id="ARBA00023049"/>
    </source>
</evidence>
<dbReference type="CDD" id="cd06263">
    <property type="entry name" value="MAM"/>
    <property type="match status" value="2"/>
</dbReference>
<evidence type="ECO:0000256" key="9">
    <source>
        <dbReference type="ARBA" id="ARBA00022801"/>
    </source>
</evidence>
<feature type="domain" description="MAM" evidence="17">
    <location>
        <begin position="835"/>
        <end position="994"/>
    </location>
</feature>
<dbReference type="Pfam" id="PF00090">
    <property type="entry name" value="TSP_1"/>
    <property type="match status" value="1"/>
</dbReference>
<evidence type="ECO:0000259" key="19">
    <source>
        <dbReference type="PROSITE" id="PS50900"/>
    </source>
</evidence>
<keyword evidence="5" id="KW-0165">Cleavage on pair of basic residues</keyword>
<keyword evidence="2" id="KW-0964">Secreted</keyword>
<dbReference type="Pfam" id="PF01562">
    <property type="entry name" value="Pep_M12B_propep"/>
    <property type="match status" value="1"/>
</dbReference>
<comment type="caution">
    <text evidence="15">Lacks conserved residue(s) required for the propagation of feature annotation.</text>
</comment>
<dbReference type="PROSITE" id="PS50900">
    <property type="entry name" value="PLAC"/>
    <property type="match status" value="1"/>
</dbReference>
<keyword evidence="6 15" id="KW-0479">Metal-binding</keyword>
<dbReference type="SUPFAM" id="SSF55486">
    <property type="entry name" value="Metalloproteases ('zincins'), catalytic domain"/>
    <property type="match status" value="1"/>
</dbReference>
<keyword evidence="12" id="KW-0865">Zymogen</keyword>
<evidence type="ECO:0000313" key="21">
    <source>
        <dbReference type="Proteomes" id="UP001159428"/>
    </source>
</evidence>
<keyword evidence="14" id="KW-0325">Glycoprotein</keyword>
<evidence type="ECO:0000256" key="8">
    <source>
        <dbReference type="ARBA" id="ARBA00022737"/>
    </source>
</evidence>
<feature type="binding site" evidence="15">
    <location>
        <position position="575"/>
    </location>
    <ligand>
        <name>Zn(2+)</name>
        <dbReference type="ChEBI" id="CHEBI:29105"/>
        <note>catalytic</note>
    </ligand>
</feature>
<dbReference type="InterPro" id="IPR002870">
    <property type="entry name" value="Peptidase_M12B_N"/>
</dbReference>
<dbReference type="GO" id="GO:0006508">
    <property type="term" value="P:proteolysis"/>
    <property type="evidence" value="ECO:0007669"/>
    <property type="project" value="UniProtKB-KW"/>
</dbReference>
<dbReference type="InterPro" id="IPR001590">
    <property type="entry name" value="Peptidase_M12B"/>
</dbReference>
<dbReference type="InterPro" id="IPR041645">
    <property type="entry name" value="ADAMTS_CR_2"/>
</dbReference>
<evidence type="ECO:0000256" key="4">
    <source>
        <dbReference type="ARBA" id="ARBA00022670"/>
    </source>
</evidence>
<dbReference type="InterPro" id="IPR000998">
    <property type="entry name" value="MAM_dom"/>
</dbReference>
<comment type="caution">
    <text evidence="20">The sequence shown here is derived from an EMBL/GenBank/DDBJ whole genome shotgun (WGS) entry which is preliminary data.</text>
</comment>
<dbReference type="InterPro" id="IPR010294">
    <property type="entry name" value="ADAMTS_spacer1"/>
</dbReference>
<dbReference type="InterPro" id="IPR024079">
    <property type="entry name" value="MetalloPept_cat_dom_sf"/>
</dbReference>
<accession>A0AAU9XHN6</accession>
<dbReference type="EMBL" id="CALNXJ010000044">
    <property type="protein sequence ID" value="CAH3148170.1"/>
    <property type="molecule type" value="Genomic_DNA"/>
</dbReference>
<dbReference type="SUPFAM" id="SSF49468">
    <property type="entry name" value="VHL"/>
    <property type="match status" value="2"/>
</dbReference>
<keyword evidence="10 15" id="KW-0862">Zinc</keyword>
<keyword evidence="4" id="KW-0645">Protease</keyword>
<dbReference type="InterPro" id="IPR036208">
    <property type="entry name" value="VHL_sf"/>
</dbReference>
<dbReference type="InterPro" id="IPR013320">
    <property type="entry name" value="ConA-like_dom_sf"/>
</dbReference>
<evidence type="ECO:0000256" key="13">
    <source>
        <dbReference type="ARBA" id="ARBA00023157"/>
    </source>
</evidence>
<proteinExistence type="predicted"/>
<dbReference type="InterPro" id="IPR010909">
    <property type="entry name" value="PLAC"/>
</dbReference>
<keyword evidence="9" id="KW-0378">Hydrolase</keyword>
<protein>
    <recommendedName>
        <fullName evidence="22">A disintegrin and metalloproteinase with thrombospondin motifs 6</fullName>
    </recommendedName>
</protein>
<dbReference type="InterPro" id="IPR000884">
    <property type="entry name" value="TSP1_rpt"/>
</dbReference>
<dbReference type="Gene3D" id="2.60.120.200">
    <property type="match status" value="2"/>
</dbReference>
<evidence type="ECO:0000256" key="2">
    <source>
        <dbReference type="ARBA" id="ARBA00022525"/>
    </source>
</evidence>
<dbReference type="GO" id="GO:0031012">
    <property type="term" value="C:extracellular matrix"/>
    <property type="evidence" value="ECO:0007669"/>
    <property type="project" value="TreeGrafter"/>
</dbReference>
<dbReference type="Pfam" id="PF19030">
    <property type="entry name" value="TSP1_ADAMTS"/>
    <property type="match status" value="3"/>
</dbReference>
<dbReference type="Pfam" id="PF01421">
    <property type="entry name" value="Reprolysin"/>
    <property type="match status" value="1"/>
</dbReference>
<evidence type="ECO:0000256" key="10">
    <source>
        <dbReference type="ARBA" id="ARBA00022833"/>
    </source>
</evidence>
<evidence type="ECO:0000313" key="20">
    <source>
        <dbReference type="EMBL" id="CAH3148170.1"/>
    </source>
</evidence>
<dbReference type="SMART" id="SM00137">
    <property type="entry name" value="MAM"/>
    <property type="match status" value="2"/>
</dbReference>
<evidence type="ECO:0000256" key="15">
    <source>
        <dbReference type="PROSITE-ProRule" id="PRU00276"/>
    </source>
</evidence>
<gene>
    <name evidence="20" type="ORF">PMEA_00023750</name>
</gene>
<dbReference type="CDD" id="cd04273">
    <property type="entry name" value="ZnMc_ADAMTS_like"/>
    <property type="match status" value="1"/>
</dbReference>
<dbReference type="SUPFAM" id="SSF49899">
    <property type="entry name" value="Concanavalin A-like lectins/glucanases"/>
    <property type="match status" value="2"/>
</dbReference>
<organism evidence="20 21">
    <name type="scientific">Pocillopora meandrina</name>
    <dbReference type="NCBI Taxonomy" id="46732"/>
    <lineage>
        <taxon>Eukaryota</taxon>
        <taxon>Metazoa</taxon>
        <taxon>Cnidaria</taxon>
        <taxon>Anthozoa</taxon>
        <taxon>Hexacorallia</taxon>
        <taxon>Scleractinia</taxon>
        <taxon>Astrocoeniina</taxon>
        <taxon>Pocilloporidae</taxon>
        <taxon>Pocillopora</taxon>
    </lineage>
</organism>
<comment type="subcellular location">
    <subcellularLocation>
        <location evidence="1">Secreted</location>
        <location evidence="1">Extracellular space</location>
        <location evidence="1">Extracellular matrix</location>
    </subcellularLocation>
</comment>
<keyword evidence="13" id="KW-1015">Disulfide bond</keyword>
<dbReference type="Gene3D" id="2.60.40.780">
    <property type="entry name" value="von Hippel-Lindau disease tumour suppressor, beta domain"/>
    <property type="match status" value="2"/>
</dbReference>
<dbReference type="SMART" id="SM00608">
    <property type="entry name" value="ACR"/>
    <property type="match status" value="1"/>
</dbReference>
<dbReference type="PROSITE" id="PS50060">
    <property type="entry name" value="MAM_2"/>
    <property type="match status" value="2"/>
</dbReference>
<keyword evidence="21" id="KW-1185">Reference proteome</keyword>
<dbReference type="Gene3D" id="3.40.1620.60">
    <property type="match status" value="1"/>
</dbReference>
<dbReference type="PANTHER" id="PTHR13723:SF304">
    <property type="entry name" value="A DISINTEGRIN AND METALLOPROTEINASE WITH THROMBOSPONDIN MOTIFS 2-LIKE PROTEIN"/>
    <property type="match status" value="1"/>
</dbReference>
<dbReference type="Pfam" id="PF00629">
    <property type="entry name" value="MAM"/>
    <property type="match status" value="2"/>
</dbReference>
<evidence type="ECO:0000259" key="18">
    <source>
        <dbReference type="PROSITE" id="PS50215"/>
    </source>
</evidence>
<dbReference type="GO" id="GO:0004222">
    <property type="term" value="F:metalloendopeptidase activity"/>
    <property type="evidence" value="ECO:0007669"/>
    <property type="project" value="InterPro"/>
</dbReference>
<dbReference type="Gene3D" id="2.20.100.10">
    <property type="entry name" value="Thrombospondin type-1 (TSP1) repeat"/>
    <property type="match status" value="4"/>
</dbReference>
<evidence type="ECO:0000256" key="14">
    <source>
        <dbReference type="ARBA" id="ARBA00023180"/>
    </source>
</evidence>
<keyword evidence="7 16" id="KW-0732">Signal</keyword>
<dbReference type="Pfam" id="PF01847">
    <property type="entry name" value="VHL"/>
    <property type="match status" value="2"/>
</dbReference>
<dbReference type="FunFam" id="2.20.100.10:FF:000005">
    <property type="entry name" value="ADAM metallopeptidase with thrombospondin type 1 motif 9"/>
    <property type="match status" value="1"/>
</dbReference>
<feature type="domain" description="Peptidase M12B" evidence="18">
    <location>
        <begin position="436"/>
        <end position="623"/>
    </location>
</feature>
<evidence type="ECO:0000256" key="7">
    <source>
        <dbReference type="ARBA" id="ARBA00022729"/>
    </source>
</evidence>
<evidence type="ECO:0000256" key="5">
    <source>
        <dbReference type="ARBA" id="ARBA00022685"/>
    </source>
</evidence>
<dbReference type="InterPro" id="IPR006586">
    <property type="entry name" value="ADAM_Cys-rich"/>
</dbReference>
<dbReference type="PROSITE" id="PS50215">
    <property type="entry name" value="ADAM_MEPRO"/>
    <property type="match status" value="1"/>
</dbReference>
<dbReference type="PANTHER" id="PTHR13723">
    <property type="entry name" value="ADAMTS A DISINTEGRIN AND METALLOPROTEASE WITH THROMBOSPONDIN MOTIFS PROTEASE"/>
    <property type="match status" value="1"/>
</dbReference>
<name>A0AAU9XHN6_9CNID</name>
<dbReference type="Pfam" id="PF05986">
    <property type="entry name" value="ADAMTS_spacer1"/>
    <property type="match status" value="1"/>
</dbReference>
<dbReference type="InterPro" id="IPR037140">
    <property type="entry name" value="VHL_beta_dom_sf"/>
</dbReference>
<evidence type="ECO:0000256" key="3">
    <source>
        <dbReference type="ARBA" id="ARBA00022530"/>
    </source>
</evidence>
<keyword evidence="3" id="KW-0272">Extracellular matrix</keyword>
<dbReference type="PROSITE" id="PS50092">
    <property type="entry name" value="TSP1"/>
    <property type="match status" value="4"/>
</dbReference>
<keyword evidence="11" id="KW-0482">Metalloprotease</keyword>
<dbReference type="Pfam" id="PF17771">
    <property type="entry name" value="ADAMTS_CR_2"/>
    <property type="match status" value="1"/>
</dbReference>
<evidence type="ECO:0000256" key="12">
    <source>
        <dbReference type="ARBA" id="ARBA00023145"/>
    </source>
</evidence>
<evidence type="ECO:0000256" key="16">
    <source>
        <dbReference type="SAM" id="SignalP"/>
    </source>
</evidence>
<dbReference type="InterPro" id="IPR024053">
    <property type="entry name" value="VHL_beta_dom"/>
</dbReference>
<evidence type="ECO:0008006" key="22">
    <source>
        <dbReference type="Google" id="ProtNLM"/>
    </source>
</evidence>
<dbReference type="Gene3D" id="3.40.390.10">
    <property type="entry name" value="Collagenase (Catalytic Domain)"/>
    <property type="match status" value="1"/>
</dbReference>
<dbReference type="Proteomes" id="UP001159428">
    <property type="component" value="Unassembled WGS sequence"/>
</dbReference>
<feature type="binding site" evidence="15">
    <location>
        <position position="579"/>
    </location>
    <ligand>
        <name>Zn(2+)</name>
        <dbReference type="ChEBI" id="CHEBI:29105"/>
        <note>catalytic</note>
    </ligand>
</feature>
<dbReference type="SMART" id="SM00209">
    <property type="entry name" value="TSP1"/>
    <property type="match status" value="4"/>
</dbReference>
<feature type="signal peptide" evidence="16">
    <location>
        <begin position="1"/>
        <end position="24"/>
    </location>
</feature>
<evidence type="ECO:0000259" key="17">
    <source>
        <dbReference type="PROSITE" id="PS50060"/>
    </source>
</evidence>
<sequence>MKSGRVISLFVVWLLLCLAVWIEARYSKTVKESHRSAEEKQDFLIKTLGEFDITYPTELDHRDEVIDHVTTLSSHRRRRRSLTEEAGPIIYQVQFKGKTIKLNLRINTLLLGSDFTTERYKEDGTIERTKSSDLHCYLVGETESFYSSVAISDCDGLAGIIDLGNDTIYIEPVLNKSLVTHRGWTRPGRPHLMYRKAVLEEEYPHNLEFDEFQTEDYPTGLKADGEPNEAEAARSLSAYLQIINRSGRAIKLYYVFDGKEKYFRILTKGATLELDTYTVHKWIAKDYDTGKALFLNREKTYTPPTGTNAKKPANVYVTVPPGLKLPDPLGPAQPNSHITFINKSNRFVKIYYIEDGETRFFSNLSPAEEMHVNTFTSHRWFAKDLDTGKSFLVNGEKQYIPRESHIDRRIHVAITVPSTISLPDMKFPEMVKTQPKYIEVMAAADSSVVKFHGKEKAEKYVLTLMNIVSRIFQHKSIGAPIYFVVVKLVLLERDPREIKITGKPMASLSSVCYWGHKTRKGFDKVDKDFYDQTVFLTRKDFGPSGYAPVHGMCYRVRSCTLNEEDGFTSSFIIAHETGHTLGMEHDGVKNNCSNDVIKGSIMAPLVRSRFDRFYWSSCSRRDLITKLRALWCIDDVPFRNEIPYLKKLPGQIYSIDEQCQREFGKNTRFCSGMKRDPCKELWCSRLSFSSYNNRFCQTRRTAALEGTKCGVDKWCRLGECVPVDDDDVSIPLPRPKVKPVHGGWSEWSGLSECSKPCGVGIRYQTRKCNNPVPQNLGRPCEGEDTKFELCNTEDCPGQLLTFEASRNEQCKRRAPLILPEIAGNWAAHDIFKASIDCDFETGLCGWTNDVHDNYDWKHNKGRTPTAGTGPSSDHTKGRDGHYVFLETSRPLNPRDKARLISPYIGLKVACLKFWYHSFGDNAHMGELQLIIKSDTGEKIVWTVNRNRGDNWVWRHVTIFSKRPYRIVFQGVRGDGYLSDFALDDISLENNPCGLGMMRFTTINNRLDLNPCQQFCEATENGKRVDIVPLDVENGTKCNDDLTSFDVCIQSKCQKVGCDGIVGSNKTLDNCGVCGGDGHLCTPSEGSISLLPKEDLQTLLECPVGSTNIMLEDTSPNFLVLEAMGAEKQYLNGAEVKSVSSVYKFAGAKFIYTRHGNKESLNALGPLTDRIKVKVKISESPAPVTLRYSLNKPNSNESDFYWSHLKWSECSRTCGEGIQTRIYRCLKREDDNEVSEKNCFTVNKPEPLTRPCNLTACERYEWRVSEWSDCSKPCDRGKQNRTVECKGVLGKMLVNSSLCTADKPEIEQICNDDSCPAKWVTGNWSECSRTCGSSYQSRSVECRDILGALSLNCPRETKEGSIRRCRKEPCAGEDFVNISCTFEQGLCGWENVRGSSLDQFDWTLWNGSTPSRKTGPSVDHTHGTSKGFYVYIEASDPQKRNYRARLASPLVKAKRVCIDFWYHMYGANMGSLRVIHRNPKSRRERRLWYKSKNQLNEWHNERLLVSSYLPYQIIFEAVRGRGFSSDVALDDIKVSSGSCPSKNTKTPQNRCIGDRSKYCKTALRLNWCSSRKWGPICCKTCELYAQSGSK</sequence>
<dbReference type="InterPro" id="IPR036383">
    <property type="entry name" value="TSP1_rpt_sf"/>
</dbReference>
<feature type="domain" description="MAM" evidence="17">
    <location>
        <begin position="1377"/>
        <end position="1540"/>
    </location>
</feature>
<dbReference type="SUPFAM" id="SSF82895">
    <property type="entry name" value="TSP-1 type 1 repeat"/>
    <property type="match status" value="4"/>
</dbReference>
<dbReference type="GO" id="GO:0030198">
    <property type="term" value="P:extracellular matrix organization"/>
    <property type="evidence" value="ECO:0007669"/>
    <property type="project" value="TreeGrafter"/>
</dbReference>
<dbReference type="GO" id="GO:0016020">
    <property type="term" value="C:membrane"/>
    <property type="evidence" value="ECO:0007669"/>
    <property type="project" value="InterPro"/>
</dbReference>